<dbReference type="KEGG" id="senf:GJR95_18420"/>
<dbReference type="InterPro" id="IPR038352">
    <property type="entry name" value="Imelysin_sf"/>
</dbReference>
<evidence type="ECO:0000313" key="4">
    <source>
        <dbReference type="EMBL" id="QHV96862.1"/>
    </source>
</evidence>
<dbReference type="InterPro" id="IPR034984">
    <property type="entry name" value="Imelysin-like_IPPA"/>
</dbReference>
<dbReference type="Proteomes" id="UP000464577">
    <property type="component" value="Chromosome"/>
</dbReference>
<name>A0A6P1VXQ3_9BACT</name>
<keyword evidence="2" id="KW-0732">Signal</keyword>
<evidence type="ECO:0000313" key="5">
    <source>
        <dbReference type="Proteomes" id="UP000464577"/>
    </source>
</evidence>
<organism evidence="4 5">
    <name type="scientific">Spirosoma endbachense</name>
    <dbReference type="NCBI Taxonomy" id="2666025"/>
    <lineage>
        <taxon>Bacteria</taxon>
        <taxon>Pseudomonadati</taxon>
        <taxon>Bacteroidota</taxon>
        <taxon>Cytophagia</taxon>
        <taxon>Cytophagales</taxon>
        <taxon>Cytophagaceae</taxon>
        <taxon>Spirosoma</taxon>
    </lineage>
</organism>
<protein>
    <submittedName>
        <fullName evidence="4">Peptidase M75, Imelysin</fullName>
    </submittedName>
</protein>
<dbReference type="PROSITE" id="PS51257">
    <property type="entry name" value="PROKAR_LIPOPROTEIN"/>
    <property type="match status" value="1"/>
</dbReference>
<evidence type="ECO:0000256" key="2">
    <source>
        <dbReference type="ARBA" id="ARBA00022729"/>
    </source>
</evidence>
<evidence type="ECO:0000256" key="1">
    <source>
        <dbReference type="ARBA" id="ARBA00004196"/>
    </source>
</evidence>
<feature type="domain" description="Imelysin-like" evidence="3">
    <location>
        <begin position="49"/>
        <end position="350"/>
    </location>
</feature>
<dbReference type="GO" id="GO:0030313">
    <property type="term" value="C:cell envelope"/>
    <property type="evidence" value="ECO:0007669"/>
    <property type="project" value="UniProtKB-SubCell"/>
</dbReference>
<dbReference type="InterPro" id="IPR018976">
    <property type="entry name" value="Imelysin-like"/>
</dbReference>
<gene>
    <name evidence="4" type="ORF">GJR95_18420</name>
</gene>
<proteinExistence type="predicted"/>
<comment type="subcellular location">
    <subcellularLocation>
        <location evidence="1">Cell envelope</location>
    </subcellularLocation>
</comment>
<accession>A0A6P1VXQ3</accession>
<sequence>MRTFILATLVIAGTFVGIQSCTKSTDDQPSANSSFDRKAMLTNLSSNIIIPAYTAFQTTTVTLDGAVTAFNAGPDLAKLTALQAAFQAAYKQWQATSAFGFGPADQANLRVNINTYPADITQINSNISAGTYDSNLLSNLAAKGLPALDYLLFGIGADNNAILQQYTSDSKAGNRKTYLATLSAEMKNQATTVLNAWNSGYTTTFLNATGTDVGSSTGQLINQLVYDYEILKNYEIGIPAGVQSMGTPFPQKVQAYYAKLSVQLALLHIQTLQSIYLGKSAQGDGPGLDDYLTQANAKASNGSSLNDVIKNQFATAIAKLQGLSDPLSDTIKTNQASVTATYTELQKLTVLLKTDMTSSLGILITYGDNDGD</sequence>
<dbReference type="CDD" id="cd14659">
    <property type="entry name" value="Imelysin-like_IPPA"/>
    <property type="match status" value="1"/>
</dbReference>
<dbReference type="Gene3D" id="1.20.1420.20">
    <property type="entry name" value="M75 peptidase, HXXE motif"/>
    <property type="match status" value="1"/>
</dbReference>
<dbReference type="Pfam" id="PF09375">
    <property type="entry name" value="Peptidase_M75"/>
    <property type="match status" value="1"/>
</dbReference>
<keyword evidence="5" id="KW-1185">Reference proteome</keyword>
<evidence type="ECO:0000259" key="3">
    <source>
        <dbReference type="Pfam" id="PF09375"/>
    </source>
</evidence>
<dbReference type="AlphaFoldDB" id="A0A6P1VXQ3"/>
<dbReference type="EMBL" id="CP045997">
    <property type="protein sequence ID" value="QHV96862.1"/>
    <property type="molecule type" value="Genomic_DNA"/>
</dbReference>
<dbReference type="RefSeq" id="WP_162387273.1">
    <property type="nucleotide sequence ID" value="NZ_CP045997.1"/>
</dbReference>
<reference evidence="4 5" key="1">
    <citation type="submission" date="2019-11" db="EMBL/GenBank/DDBJ databases">
        <title>Spirosoma endbachense sp. nov., isolated from a natural salt meadow.</title>
        <authorList>
            <person name="Rojas J."/>
            <person name="Ambika Manirajan B."/>
            <person name="Ratering S."/>
            <person name="Suarez C."/>
            <person name="Geissler-Plaum R."/>
            <person name="Schnell S."/>
        </authorList>
    </citation>
    <scope>NUCLEOTIDE SEQUENCE [LARGE SCALE GENOMIC DNA]</scope>
    <source>
        <strain evidence="4 5">I-24</strain>
    </source>
</reference>